<evidence type="ECO:0000256" key="6">
    <source>
        <dbReference type="ARBA" id="ARBA00022970"/>
    </source>
</evidence>
<dbReference type="InterPro" id="IPR018227">
    <property type="entry name" value="Amino_acid_transport_2"/>
</dbReference>
<name>A0A3A6UG35_9GAMM</name>
<dbReference type="InterPro" id="IPR013059">
    <property type="entry name" value="Trp_tyr_transpt"/>
</dbReference>
<dbReference type="GO" id="GO:0005886">
    <property type="term" value="C:plasma membrane"/>
    <property type="evidence" value="ECO:0007669"/>
    <property type="project" value="UniProtKB-SubCell"/>
</dbReference>
<evidence type="ECO:0000256" key="2">
    <source>
        <dbReference type="ARBA" id="ARBA00022448"/>
    </source>
</evidence>
<feature type="transmembrane region" description="Helical" evidence="9">
    <location>
        <begin position="282"/>
        <end position="304"/>
    </location>
</feature>
<gene>
    <name evidence="10" type="ORF">D5R81_07515</name>
</gene>
<evidence type="ECO:0000256" key="9">
    <source>
        <dbReference type="SAM" id="Phobius"/>
    </source>
</evidence>
<evidence type="ECO:0000313" key="11">
    <source>
        <dbReference type="Proteomes" id="UP000273022"/>
    </source>
</evidence>
<feature type="transmembrane region" description="Helical" evidence="9">
    <location>
        <begin position="225"/>
        <end position="243"/>
    </location>
</feature>
<evidence type="ECO:0000256" key="3">
    <source>
        <dbReference type="ARBA" id="ARBA00022475"/>
    </source>
</evidence>
<dbReference type="RefSeq" id="WP_121853037.1">
    <property type="nucleotide sequence ID" value="NZ_CP037952.1"/>
</dbReference>
<evidence type="ECO:0000313" key="10">
    <source>
        <dbReference type="EMBL" id="RJY17823.1"/>
    </source>
</evidence>
<accession>A0A3A6UG35</accession>
<dbReference type="GO" id="GO:0015173">
    <property type="term" value="F:aromatic amino acid transmembrane transporter activity"/>
    <property type="evidence" value="ECO:0007669"/>
    <property type="project" value="InterPro"/>
</dbReference>
<keyword evidence="8 9" id="KW-0472">Membrane</keyword>
<keyword evidence="6" id="KW-0029">Amino-acid transport</keyword>
<dbReference type="GO" id="GO:0003333">
    <property type="term" value="P:amino acid transmembrane transport"/>
    <property type="evidence" value="ECO:0007669"/>
    <property type="project" value="InterPro"/>
</dbReference>
<feature type="transmembrane region" description="Helical" evidence="9">
    <location>
        <begin position="341"/>
        <end position="363"/>
    </location>
</feature>
<feature type="transmembrane region" description="Helical" evidence="9">
    <location>
        <begin position="39"/>
        <end position="59"/>
    </location>
</feature>
<dbReference type="Gene3D" id="1.20.1740.10">
    <property type="entry name" value="Amino acid/polyamine transporter I"/>
    <property type="match status" value="1"/>
</dbReference>
<dbReference type="Proteomes" id="UP000273022">
    <property type="component" value="Unassembled WGS sequence"/>
</dbReference>
<feature type="transmembrane region" description="Helical" evidence="9">
    <location>
        <begin position="316"/>
        <end position="335"/>
    </location>
</feature>
<evidence type="ECO:0000256" key="8">
    <source>
        <dbReference type="ARBA" id="ARBA00023136"/>
    </source>
</evidence>
<evidence type="ECO:0000256" key="5">
    <source>
        <dbReference type="ARBA" id="ARBA00022692"/>
    </source>
</evidence>
<comment type="caution">
    <text evidence="10">The sequence shown here is derived from an EMBL/GenBank/DDBJ whole genome shotgun (WGS) entry which is preliminary data.</text>
</comment>
<evidence type="ECO:0000256" key="1">
    <source>
        <dbReference type="ARBA" id="ARBA00004429"/>
    </source>
</evidence>
<proteinExistence type="predicted"/>
<evidence type="ECO:0000256" key="4">
    <source>
        <dbReference type="ARBA" id="ARBA00022519"/>
    </source>
</evidence>
<dbReference type="EMBL" id="QYYH01000036">
    <property type="protein sequence ID" value="RJY17823.1"/>
    <property type="molecule type" value="Genomic_DNA"/>
</dbReference>
<dbReference type="Pfam" id="PF03222">
    <property type="entry name" value="Trp_Tyr_perm"/>
    <property type="match status" value="1"/>
</dbReference>
<keyword evidence="5 9" id="KW-0812">Transmembrane</keyword>
<dbReference type="AlphaFoldDB" id="A0A3A6UG35"/>
<feature type="transmembrane region" description="Helical" evidence="9">
    <location>
        <begin position="148"/>
        <end position="166"/>
    </location>
</feature>
<feature type="transmembrane region" description="Helical" evidence="9">
    <location>
        <begin position="80"/>
        <end position="101"/>
    </location>
</feature>
<keyword evidence="3" id="KW-1003">Cell membrane</keyword>
<sequence length="402" mass="42174">MNSKMLGSIAIVSGTAIGGGMLALPLATAGLGTLPALAMLVVIWVISAYTALLMLEINLKSGVGENVHVITGKSLGKVGQFLQGGSFLSLLYALTMVYLLGGSSLLNAKYELITGHELDSKTAIGLFTLIFGGLIAVGVSWVDRASRLLFPIMIVLLIVLVMFLLPEVSLSSIVGEGIRSGLAEGGFSGVFMAAIPVVFTSFGFHVCIATLVGYLDGDAKSLRKVLLIGSTLPLICYVFWLLVTLGTVGGDTISAFGGSLPALVKALQDIAQLSFIDQCISFFADLALVTSFLGVTMSLFDFLAELTRARNTLTGRAKTWLLTFIPPLLCALFYPDGFVKILGYAAVPLVMMVIFLPIAMAIVQRKQSKEGYQVSGGTPALALLGLAGFGIIVAQFIVASAS</sequence>
<comment type="subcellular location">
    <subcellularLocation>
        <location evidence="1">Cell inner membrane</location>
        <topology evidence="1">Multi-pass membrane protein</topology>
    </subcellularLocation>
</comment>
<keyword evidence="11" id="KW-1185">Reference proteome</keyword>
<keyword evidence="2" id="KW-0813">Transport</keyword>
<dbReference type="OrthoDB" id="18749at2"/>
<dbReference type="PRINTS" id="PR00166">
    <property type="entry name" value="AROAAPRMEASE"/>
</dbReference>
<keyword evidence="4" id="KW-0997">Cell inner membrane</keyword>
<feature type="transmembrane region" description="Helical" evidence="9">
    <location>
        <begin position="375"/>
        <end position="398"/>
    </location>
</feature>
<protein>
    <submittedName>
        <fullName evidence="10">Amino acid permease</fullName>
    </submittedName>
</protein>
<dbReference type="PANTHER" id="PTHR46997">
    <property type="entry name" value="LOW AFFINITY TRYPTOPHAN PERMEASE-RELATED"/>
    <property type="match status" value="1"/>
</dbReference>
<organism evidence="10 11">
    <name type="scientific">Parashewanella spongiae</name>
    <dbReference type="NCBI Taxonomy" id="342950"/>
    <lineage>
        <taxon>Bacteria</taxon>
        <taxon>Pseudomonadati</taxon>
        <taxon>Pseudomonadota</taxon>
        <taxon>Gammaproteobacteria</taxon>
        <taxon>Alteromonadales</taxon>
        <taxon>Shewanellaceae</taxon>
        <taxon>Parashewanella</taxon>
    </lineage>
</organism>
<dbReference type="PANTHER" id="PTHR46997:SF2">
    <property type="entry name" value="TYROSINE-SPECIFIC TRANSPORT SYSTEM"/>
    <property type="match status" value="1"/>
</dbReference>
<keyword evidence="7 9" id="KW-1133">Transmembrane helix</keyword>
<reference evidence="10 11" key="1">
    <citation type="submission" date="2018-09" db="EMBL/GenBank/DDBJ databases">
        <title>Phylogeny of the Shewanellaceae, and recommendation for two new genera, Pseudoshewanella and Parashewanella.</title>
        <authorList>
            <person name="Wang G."/>
        </authorList>
    </citation>
    <scope>NUCLEOTIDE SEQUENCE [LARGE SCALE GENOMIC DNA]</scope>
    <source>
        <strain evidence="10 11">KCTC 22492</strain>
    </source>
</reference>
<evidence type="ECO:0000256" key="7">
    <source>
        <dbReference type="ARBA" id="ARBA00022989"/>
    </source>
</evidence>
<feature type="transmembrane region" description="Helical" evidence="9">
    <location>
        <begin position="121"/>
        <end position="141"/>
    </location>
</feature>
<feature type="transmembrane region" description="Helical" evidence="9">
    <location>
        <begin position="186"/>
        <end position="213"/>
    </location>
</feature>